<comment type="similarity">
    <text evidence="7">Belongs to the sirtuin family. Class IV subfamily.</text>
</comment>
<evidence type="ECO:0000256" key="6">
    <source>
        <dbReference type="ARBA" id="ARBA00023027"/>
    </source>
</evidence>
<dbReference type="InterPro" id="IPR026590">
    <property type="entry name" value="Ssirtuin_cat_dom"/>
</dbReference>
<dbReference type="InterPro" id="IPR029035">
    <property type="entry name" value="DHS-like_NAD/FAD-binding_dom"/>
</dbReference>
<dbReference type="AlphaFoldDB" id="A0A2A2J2K3"/>
<dbReference type="GO" id="GO:0005634">
    <property type="term" value="C:nucleus"/>
    <property type="evidence" value="ECO:0007669"/>
    <property type="project" value="TreeGrafter"/>
</dbReference>
<comment type="cofactor">
    <cofactor evidence="1">
        <name>Zn(2+)</name>
        <dbReference type="ChEBI" id="CHEBI:29105"/>
    </cofactor>
</comment>
<keyword evidence="4" id="KW-0479">Metal-binding</keyword>
<feature type="region of interest" description="Disordered" evidence="11">
    <location>
        <begin position="305"/>
        <end position="393"/>
    </location>
</feature>
<dbReference type="PROSITE" id="PS50305">
    <property type="entry name" value="SIRTUIN"/>
    <property type="match status" value="1"/>
</dbReference>
<evidence type="ECO:0000256" key="8">
    <source>
        <dbReference type="ARBA" id="ARBA00041832"/>
    </source>
</evidence>
<reference evidence="13 14" key="1">
    <citation type="journal article" date="2017" name="Curr. Biol.">
        <title>Genome architecture and evolution of a unichromosomal asexual nematode.</title>
        <authorList>
            <person name="Fradin H."/>
            <person name="Zegar C."/>
            <person name="Gutwein M."/>
            <person name="Lucas J."/>
            <person name="Kovtun M."/>
            <person name="Corcoran D."/>
            <person name="Baugh L.R."/>
            <person name="Kiontke K."/>
            <person name="Gunsalus K."/>
            <person name="Fitch D.H."/>
            <person name="Piano F."/>
        </authorList>
    </citation>
    <scope>NUCLEOTIDE SEQUENCE [LARGE SCALE GENOMIC DNA]</scope>
    <source>
        <strain evidence="13">PF1309</strain>
    </source>
</reference>
<comment type="caution">
    <text evidence="10">Lacks conserved residue(s) required for the propagation of feature annotation.</text>
</comment>
<dbReference type="PANTHER" id="PTHR11085">
    <property type="entry name" value="NAD-DEPENDENT PROTEIN DEACYLASE SIRTUIN-5, MITOCHONDRIAL-RELATED"/>
    <property type="match status" value="1"/>
</dbReference>
<protein>
    <recommendedName>
        <fullName evidence="9">Regulatory protein SIR2 homolog 7</fullName>
    </recommendedName>
    <alternativeName>
        <fullName evidence="8">SIR2-like protein 7</fullName>
    </alternativeName>
</protein>
<evidence type="ECO:0000256" key="10">
    <source>
        <dbReference type="PROSITE-ProRule" id="PRU00236"/>
    </source>
</evidence>
<keyword evidence="14" id="KW-1185">Reference proteome</keyword>
<organism evidence="13 14">
    <name type="scientific">Diploscapter pachys</name>
    <dbReference type="NCBI Taxonomy" id="2018661"/>
    <lineage>
        <taxon>Eukaryota</taxon>
        <taxon>Metazoa</taxon>
        <taxon>Ecdysozoa</taxon>
        <taxon>Nematoda</taxon>
        <taxon>Chromadorea</taxon>
        <taxon>Rhabditida</taxon>
        <taxon>Rhabditina</taxon>
        <taxon>Rhabditomorpha</taxon>
        <taxon>Rhabditoidea</taxon>
        <taxon>Rhabditidae</taxon>
        <taxon>Diploscapter</taxon>
    </lineage>
</organism>
<dbReference type="Proteomes" id="UP000218231">
    <property type="component" value="Unassembled WGS sequence"/>
</dbReference>
<keyword evidence="3" id="KW-0808">Transferase</keyword>
<feature type="compositionally biased region" description="Polar residues" evidence="11">
    <location>
        <begin position="319"/>
        <end position="336"/>
    </location>
</feature>
<feature type="compositionally biased region" description="Polar residues" evidence="11">
    <location>
        <begin position="362"/>
        <end position="373"/>
    </location>
</feature>
<dbReference type="InterPro" id="IPR050134">
    <property type="entry name" value="NAD-dep_sirtuin_deacylases"/>
</dbReference>
<keyword evidence="5" id="KW-0862">Zinc</keyword>
<proteinExistence type="inferred from homology"/>
<dbReference type="InterPro" id="IPR017956">
    <property type="entry name" value="AT_hook_DNA-bd_motif"/>
</dbReference>
<dbReference type="Pfam" id="PF02146">
    <property type="entry name" value="SIR2"/>
    <property type="match status" value="1"/>
</dbReference>
<comment type="caution">
    <text evidence="13">The sequence shown here is derived from an EMBL/GenBank/DDBJ whole genome shotgun (WGS) entry which is preliminary data.</text>
</comment>
<dbReference type="STRING" id="2018661.A0A2A2J2K3"/>
<evidence type="ECO:0000256" key="9">
    <source>
        <dbReference type="ARBA" id="ARBA00043038"/>
    </source>
</evidence>
<dbReference type="InterPro" id="IPR003000">
    <property type="entry name" value="Sirtuin"/>
</dbReference>
<name>A0A2A2J2K3_9BILA</name>
<dbReference type="GO" id="GO:0046872">
    <property type="term" value="F:metal ion binding"/>
    <property type="evidence" value="ECO:0007669"/>
    <property type="project" value="UniProtKB-KW"/>
</dbReference>
<dbReference type="OrthoDB" id="2919105at2759"/>
<feature type="compositionally biased region" description="Acidic residues" evidence="11">
    <location>
        <begin position="474"/>
        <end position="490"/>
    </location>
</feature>
<dbReference type="SUPFAM" id="SSF52467">
    <property type="entry name" value="DHS-like NAD/FAD-binding domain"/>
    <property type="match status" value="1"/>
</dbReference>
<evidence type="ECO:0000256" key="11">
    <source>
        <dbReference type="SAM" id="MobiDB-lite"/>
    </source>
</evidence>
<feature type="region of interest" description="Disordered" evidence="11">
    <location>
        <begin position="745"/>
        <end position="764"/>
    </location>
</feature>
<dbReference type="SMART" id="SM00384">
    <property type="entry name" value="AT_hook"/>
    <property type="match status" value="2"/>
</dbReference>
<feature type="domain" description="Deacetylase sirtuin-type" evidence="12">
    <location>
        <begin position="17"/>
        <end position="261"/>
    </location>
</feature>
<evidence type="ECO:0000256" key="3">
    <source>
        <dbReference type="ARBA" id="ARBA00022679"/>
    </source>
</evidence>
<dbReference type="GO" id="GO:0000785">
    <property type="term" value="C:chromatin"/>
    <property type="evidence" value="ECO:0007669"/>
    <property type="project" value="TreeGrafter"/>
</dbReference>
<evidence type="ECO:0000313" key="13">
    <source>
        <dbReference type="EMBL" id="PAV55809.1"/>
    </source>
</evidence>
<feature type="region of interest" description="Disordered" evidence="11">
    <location>
        <begin position="419"/>
        <end position="494"/>
    </location>
</feature>
<dbReference type="GO" id="GO:0070403">
    <property type="term" value="F:NAD+ binding"/>
    <property type="evidence" value="ECO:0007669"/>
    <property type="project" value="InterPro"/>
</dbReference>
<evidence type="ECO:0000259" key="12">
    <source>
        <dbReference type="PROSITE" id="PS50305"/>
    </source>
</evidence>
<gene>
    <name evidence="13" type="ORF">WR25_07152</name>
</gene>
<dbReference type="GO" id="GO:0003677">
    <property type="term" value="F:DNA binding"/>
    <property type="evidence" value="ECO:0007669"/>
    <property type="project" value="InterPro"/>
</dbReference>
<evidence type="ECO:0000256" key="5">
    <source>
        <dbReference type="ARBA" id="ARBA00022833"/>
    </source>
</evidence>
<feature type="compositionally biased region" description="Basic residues" evidence="11">
    <location>
        <begin position="340"/>
        <end position="354"/>
    </location>
</feature>
<keyword evidence="2" id="KW-0597">Phosphoprotein</keyword>
<feature type="compositionally biased region" description="Basic and acidic residues" evidence="11">
    <location>
        <begin position="441"/>
        <end position="451"/>
    </location>
</feature>
<dbReference type="Pfam" id="PF02178">
    <property type="entry name" value="AT_hook"/>
    <property type="match status" value="2"/>
</dbReference>
<dbReference type="PANTHER" id="PTHR11085:SF1">
    <property type="entry name" value="NAD-DEPENDENT PROTEIN DEACETYLASE SIRTUIN-7"/>
    <property type="match status" value="1"/>
</dbReference>
<dbReference type="Gene3D" id="3.40.50.1220">
    <property type="entry name" value="TPP-binding domain"/>
    <property type="match status" value="1"/>
</dbReference>
<sequence>MPSNSAKNRKKEFVENEKSIDLKVERLKKLMLYSRCTVIYTGAGISTSAAIPDYRGPSGLWTLASQGKDPLEIDANLLNAEPTLSHMVIKELYRQNIVDHVLSQNCDGLHLRSGLPQKALSEIHGNMYVEVCSHCSKQHVRHFDVTAKSSFRKHGTGRPCSMCRYELQDTIVHFGELGKVPFPLNWEGITPLVPKADLIICLGTSLQVLKSYKMLWPDAGSHTKLVIVNLQWTPKDNIADIKIHGKCDVVLEKLAERLELDLSRKYCRDCDIVTNPRRQSMARDKQLMNDIRDCTCHIRPPRLFVDSPAPSVESRDDTPSQNNQPGWWSASFQRMSGNKKALKVPGRKRGRPRKCSTDDEPSCSTSSAESTDPTFPEPKRKRGRPPKISLEEEVSALTDEEIIDAIMKRMIRQVLYQEKKESEDSEEPPARRVTRSQVATKKQEKQNDQSSKKKKKKSKYLEPQDSVSTTMTSESDEEESEDENEEEGMDEQARCSAEQFYDNGGEIKLESPGELEMLEVKTEDIYDSFNFTEASTSQLNAQFDDSATEAQDISMFNERPFGNARGYATATVTTTAKKLILPFAVDTKEELEGEITEDQNQSSDLLMVKTEEPALNIEAIVAQNELCHDTYICPEQTLREFFAMQKARNYVNRISSSHPGSLNSYHRTYAPRAQGSNWSPELRELLHETVQKAPTVDEGLAAFMSLPNLTSLKSITLRDVLAEANAFQDIRERFIMEGISKNTTSRSMLQISPNNPAFSPNHLK</sequence>
<keyword evidence="6" id="KW-0520">NAD</keyword>
<dbReference type="EMBL" id="LIAE01010747">
    <property type="protein sequence ID" value="PAV55809.1"/>
    <property type="molecule type" value="Genomic_DNA"/>
</dbReference>
<accession>A0A2A2J2K3</accession>
<evidence type="ECO:0000256" key="2">
    <source>
        <dbReference type="ARBA" id="ARBA00022553"/>
    </source>
</evidence>
<evidence type="ECO:0000313" key="14">
    <source>
        <dbReference type="Proteomes" id="UP000218231"/>
    </source>
</evidence>
<evidence type="ECO:0000256" key="4">
    <source>
        <dbReference type="ARBA" id="ARBA00022723"/>
    </source>
</evidence>
<dbReference type="Gene3D" id="2.20.28.200">
    <property type="match status" value="1"/>
</dbReference>
<evidence type="ECO:0000256" key="7">
    <source>
        <dbReference type="ARBA" id="ARBA00038170"/>
    </source>
</evidence>
<evidence type="ECO:0000256" key="1">
    <source>
        <dbReference type="ARBA" id="ARBA00001947"/>
    </source>
</evidence>
<feature type="compositionally biased region" description="Polar residues" evidence="11">
    <location>
        <begin position="745"/>
        <end position="758"/>
    </location>
</feature>
<dbReference type="GO" id="GO:0097372">
    <property type="term" value="F:histone H3K18 deacetylase activity, NAD-dependent"/>
    <property type="evidence" value="ECO:0007669"/>
    <property type="project" value="TreeGrafter"/>
</dbReference>